<keyword evidence="1" id="KW-0812">Transmembrane</keyword>
<feature type="transmembrane region" description="Helical" evidence="1">
    <location>
        <begin position="67"/>
        <end position="89"/>
    </location>
</feature>
<comment type="caution">
    <text evidence="2">The sequence shown here is derived from an EMBL/GenBank/DDBJ whole genome shotgun (WGS) entry which is preliminary data.</text>
</comment>
<keyword evidence="3" id="KW-1185">Reference proteome</keyword>
<feature type="transmembrane region" description="Helical" evidence="1">
    <location>
        <begin position="101"/>
        <end position="121"/>
    </location>
</feature>
<evidence type="ECO:0000256" key="1">
    <source>
        <dbReference type="SAM" id="Phobius"/>
    </source>
</evidence>
<evidence type="ECO:0008006" key="4">
    <source>
        <dbReference type="Google" id="ProtNLM"/>
    </source>
</evidence>
<evidence type="ECO:0000313" key="2">
    <source>
        <dbReference type="EMBL" id="MFB9311443.1"/>
    </source>
</evidence>
<dbReference type="EMBL" id="JBHMDG010000001">
    <property type="protein sequence ID" value="MFB9311443.1"/>
    <property type="molecule type" value="Genomic_DNA"/>
</dbReference>
<evidence type="ECO:0000313" key="3">
    <source>
        <dbReference type="Proteomes" id="UP001589750"/>
    </source>
</evidence>
<keyword evidence="1" id="KW-0472">Membrane</keyword>
<accession>A0ABV5K5V6</accession>
<protein>
    <recommendedName>
        <fullName evidence="4">DUF2834 domain-containing protein</fullName>
    </recommendedName>
</protein>
<gene>
    <name evidence="2" type="ORF">ACFFRI_00170</name>
</gene>
<dbReference type="RefSeq" id="WP_140008812.1">
    <property type="nucleotide sequence ID" value="NZ_JBHMDG010000001.1"/>
</dbReference>
<keyword evidence="1" id="KW-1133">Transmembrane helix</keyword>
<organism evidence="2 3">
    <name type="scientific">Nocardioides plantarum</name>
    <dbReference type="NCBI Taxonomy" id="29299"/>
    <lineage>
        <taxon>Bacteria</taxon>
        <taxon>Bacillati</taxon>
        <taxon>Actinomycetota</taxon>
        <taxon>Actinomycetes</taxon>
        <taxon>Propionibacteriales</taxon>
        <taxon>Nocardioidaceae</taxon>
        <taxon>Nocardioides</taxon>
    </lineage>
</organism>
<reference evidence="2 3" key="1">
    <citation type="submission" date="2024-09" db="EMBL/GenBank/DDBJ databases">
        <authorList>
            <person name="Sun Q."/>
            <person name="Mori K."/>
        </authorList>
    </citation>
    <scope>NUCLEOTIDE SEQUENCE [LARGE SCALE GENOMIC DNA]</scope>
    <source>
        <strain evidence="2 3">JCM 9626</strain>
    </source>
</reference>
<dbReference type="Proteomes" id="UP001589750">
    <property type="component" value="Unassembled WGS sequence"/>
</dbReference>
<feature type="transmembrane region" description="Helical" evidence="1">
    <location>
        <begin position="25"/>
        <end position="47"/>
    </location>
</feature>
<proteinExistence type="predicted"/>
<name>A0ABV5K5V6_9ACTN</name>
<sequence length="127" mass="13560">MAPHTDTSTRETLDRLPLRSTSASVVVTVAANVAGGLPALPLLMYVVPWTQGLLGLAPAPDYGDPEFASAAKVCAVLLGFVLICFVAFNASLQRLLTGRRWSWWLVALASAAAPTLAYLAYFQLTRP</sequence>